<feature type="compositionally biased region" description="Acidic residues" evidence="1">
    <location>
        <begin position="242"/>
        <end position="257"/>
    </location>
</feature>
<evidence type="ECO:0000313" key="3">
    <source>
        <dbReference type="Proteomes" id="UP000283841"/>
    </source>
</evidence>
<dbReference type="VEuPathDB" id="FungiDB:C8Q69DRAFT_308599"/>
<feature type="region of interest" description="Disordered" evidence="1">
    <location>
        <begin position="1"/>
        <end position="74"/>
    </location>
</feature>
<evidence type="ECO:0000313" key="2">
    <source>
        <dbReference type="EMBL" id="RWQ93892.1"/>
    </source>
</evidence>
<proteinExistence type="predicted"/>
<dbReference type="Proteomes" id="UP000283841">
    <property type="component" value="Unassembled WGS sequence"/>
</dbReference>
<gene>
    <name evidence="2" type="ORF">C8Q69DRAFT_308599</name>
</gene>
<feature type="region of interest" description="Disordered" evidence="1">
    <location>
        <begin position="151"/>
        <end position="381"/>
    </location>
</feature>
<feature type="compositionally biased region" description="Basic and acidic residues" evidence="1">
    <location>
        <begin position="155"/>
        <end position="168"/>
    </location>
</feature>
<feature type="compositionally biased region" description="Acidic residues" evidence="1">
    <location>
        <begin position="169"/>
        <end position="182"/>
    </location>
</feature>
<comment type="caution">
    <text evidence="2">The sequence shown here is derived from an EMBL/GenBank/DDBJ whole genome shotgun (WGS) entry which is preliminary data.</text>
</comment>
<sequence>MPRTLPWLTGGAHDTPSKQATPLPKRTDSVTPRSDWSNRGRKPTVTDTPTKRDILRSSRSPSSSPIRQPPAEEYLIEGFDNDDKYIMVEDEFYAIAQEFTQHLHHAEYVRQRKEAKLRNAAAINDLARPTDGRTEIREETKKKKLIEALSARQKAGLEKMKGKRPRVDSDEEDELEEDEDDPWVGTSLHGLMTSPRKAQSLVGLQGIKSRTRAAAGYSQASASVDRGSPLRSSPPARRGQPDVEEIETTASEDDNDLDIQPTKATSVKRPFMTPLRNTTSSPVTRKPLSSEKVDHPSPSSGRAVDSKHSSYNAPSRSRSKSKMDMFFDELDSTPHKGKPEMSNQEPTSHSSSASVTPQRRPHDDGPKTKKSRLNEVPTFLV</sequence>
<feature type="compositionally biased region" description="Polar residues" evidence="1">
    <location>
        <begin position="341"/>
        <end position="357"/>
    </location>
</feature>
<dbReference type="STRING" id="264951.A0A443HQ14"/>
<protein>
    <submittedName>
        <fullName evidence="2">Uncharacterized protein</fullName>
    </submittedName>
</protein>
<organism evidence="2 3">
    <name type="scientific">Byssochlamys spectabilis</name>
    <name type="common">Paecilomyces variotii</name>
    <dbReference type="NCBI Taxonomy" id="264951"/>
    <lineage>
        <taxon>Eukaryota</taxon>
        <taxon>Fungi</taxon>
        <taxon>Dikarya</taxon>
        <taxon>Ascomycota</taxon>
        <taxon>Pezizomycotina</taxon>
        <taxon>Eurotiomycetes</taxon>
        <taxon>Eurotiomycetidae</taxon>
        <taxon>Eurotiales</taxon>
        <taxon>Thermoascaceae</taxon>
        <taxon>Paecilomyces</taxon>
    </lineage>
</organism>
<dbReference type="RefSeq" id="XP_028483537.1">
    <property type="nucleotide sequence ID" value="XM_028627226.1"/>
</dbReference>
<dbReference type="OrthoDB" id="5374569at2759"/>
<feature type="compositionally biased region" description="Low complexity" evidence="1">
    <location>
        <begin position="57"/>
        <end position="66"/>
    </location>
</feature>
<evidence type="ECO:0000256" key="1">
    <source>
        <dbReference type="SAM" id="MobiDB-lite"/>
    </source>
</evidence>
<dbReference type="EMBL" id="RCNU01000008">
    <property type="protein sequence ID" value="RWQ93892.1"/>
    <property type="molecule type" value="Genomic_DNA"/>
</dbReference>
<name>A0A443HQ14_BYSSP</name>
<keyword evidence="3" id="KW-1185">Reference proteome</keyword>
<reference evidence="2 3" key="1">
    <citation type="journal article" date="2018" name="Front. Microbiol.">
        <title>Genomic and genetic insights into a cosmopolitan fungus, Paecilomyces variotii (Eurotiales).</title>
        <authorList>
            <person name="Urquhart A.S."/>
            <person name="Mondo S.J."/>
            <person name="Makela M.R."/>
            <person name="Hane J.K."/>
            <person name="Wiebenga A."/>
            <person name="He G."/>
            <person name="Mihaltcheva S."/>
            <person name="Pangilinan J."/>
            <person name="Lipzen A."/>
            <person name="Barry K."/>
            <person name="de Vries R.P."/>
            <person name="Grigoriev I.V."/>
            <person name="Idnurm A."/>
        </authorList>
    </citation>
    <scope>NUCLEOTIDE SEQUENCE [LARGE SCALE GENOMIC DNA]</scope>
    <source>
        <strain evidence="2 3">CBS 101075</strain>
    </source>
</reference>
<dbReference type="AlphaFoldDB" id="A0A443HQ14"/>
<accession>A0A443HQ14</accession>
<dbReference type="GeneID" id="39596503"/>